<organism evidence="1 2">
    <name type="scientific">Scutellospora calospora</name>
    <dbReference type="NCBI Taxonomy" id="85575"/>
    <lineage>
        <taxon>Eukaryota</taxon>
        <taxon>Fungi</taxon>
        <taxon>Fungi incertae sedis</taxon>
        <taxon>Mucoromycota</taxon>
        <taxon>Glomeromycotina</taxon>
        <taxon>Glomeromycetes</taxon>
        <taxon>Diversisporales</taxon>
        <taxon>Gigasporaceae</taxon>
        <taxon>Scutellospora</taxon>
    </lineage>
</organism>
<sequence>MTRMMKDLTKKDNLQKQNEQNSGFRCYACQKDSHISRDCPEKVLKSQYTNKFEEHQKKDQSSNKENEKQKDPNVRLVDFTKEELDENGKYLMVELVNDVDQSLAEVRNLGKRKQNDVTSENSNKRGRTQKVLEKRKNKETVINIPLSDMTENLDILKAIADQKLIISLEQLFKWSPKTRSKVMKALARKRREDDVIDMDVRLRLVKGNKMQESKNKIVPVWPALINSDLINDCVYGKRRIADDRISKFIGYIPRVEVKMEGVKTNQSFYIIDSASFDKEDDSDDRSDENDDEEINQVTAVRRFQIIENKEQTSNDKEELETKQSELLKPVVLQKLMIENTNLLNYGSNLSPEEKEYIKG</sequence>
<gene>
    <name evidence="1" type="ORF">SCALOS_LOCUS547</name>
</gene>
<dbReference type="Proteomes" id="UP000789860">
    <property type="component" value="Unassembled WGS sequence"/>
</dbReference>
<evidence type="ECO:0000313" key="1">
    <source>
        <dbReference type="EMBL" id="CAG8439950.1"/>
    </source>
</evidence>
<protein>
    <submittedName>
        <fullName evidence="1">593_t:CDS:1</fullName>
    </submittedName>
</protein>
<comment type="caution">
    <text evidence="1">The sequence shown here is derived from an EMBL/GenBank/DDBJ whole genome shotgun (WGS) entry which is preliminary data.</text>
</comment>
<proteinExistence type="predicted"/>
<reference evidence="1" key="1">
    <citation type="submission" date="2021-06" db="EMBL/GenBank/DDBJ databases">
        <authorList>
            <person name="Kallberg Y."/>
            <person name="Tangrot J."/>
            <person name="Rosling A."/>
        </authorList>
    </citation>
    <scope>NUCLEOTIDE SEQUENCE</scope>
    <source>
        <strain evidence="1">AU212A</strain>
    </source>
</reference>
<dbReference type="EMBL" id="CAJVPM010000271">
    <property type="protein sequence ID" value="CAG8439950.1"/>
    <property type="molecule type" value="Genomic_DNA"/>
</dbReference>
<name>A0ACA9JWS9_9GLOM</name>
<accession>A0ACA9JWS9</accession>
<evidence type="ECO:0000313" key="2">
    <source>
        <dbReference type="Proteomes" id="UP000789860"/>
    </source>
</evidence>
<keyword evidence="2" id="KW-1185">Reference proteome</keyword>